<reference evidence="1 2" key="1">
    <citation type="journal article" date="2013" name="PLoS Genet.">
        <title>The genome and development-dependent transcriptomes of Pyronema confluens: a window into fungal evolution.</title>
        <authorList>
            <person name="Traeger S."/>
            <person name="Altegoer F."/>
            <person name="Freitag M."/>
            <person name="Gabaldon T."/>
            <person name="Kempken F."/>
            <person name="Kumar A."/>
            <person name="Marcet-Houben M."/>
            <person name="Poggeler S."/>
            <person name="Stajich J.E."/>
            <person name="Nowrousian M."/>
        </authorList>
    </citation>
    <scope>NUCLEOTIDE SEQUENCE [LARGE SCALE GENOMIC DNA]</scope>
    <source>
        <strain evidence="2">CBS 100304</strain>
        <tissue evidence="1">Vegetative mycelium</tissue>
    </source>
</reference>
<dbReference type="EMBL" id="HF935346">
    <property type="protein sequence ID" value="CCX07254.1"/>
    <property type="molecule type" value="Genomic_DNA"/>
</dbReference>
<protein>
    <submittedName>
        <fullName evidence="1">Uncharacterized protein</fullName>
    </submittedName>
</protein>
<sequence>METHSVASTAVQGLQTGYKKLNWAYLPGHLYLYLSETVNHHFTRIEVHNVFCFIFLNGDIDSAVHWLFNGDSDSTAQRNIPPFSELLPSVRKQRENTALKLKSMLKIPGYKLLYVLNEKPGVRELFNGISFSFMP</sequence>
<proteinExistence type="predicted"/>
<keyword evidence="2" id="KW-1185">Reference proteome</keyword>
<dbReference type="Proteomes" id="UP000018144">
    <property type="component" value="Unassembled WGS sequence"/>
</dbReference>
<organism evidence="1 2">
    <name type="scientific">Pyronema omphalodes (strain CBS 100304)</name>
    <name type="common">Pyronema confluens</name>
    <dbReference type="NCBI Taxonomy" id="1076935"/>
    <lineage>
        <taxon>Eukaryota</taxon>
        <taxon>Fungi</taxon>
        <taxon>Dikarya</taxon>
        <taxon>Ascomycota</taxon>
        <taxon>Pezizomycotina</taxon>
        <taxon>Pezizomycetes</taxon>
        <taxon>Pezizales</taxon>
        <taxon>Pyronemataceae</taxon>
        <taxon>Pyronema</taxon>
    </lineage>
</organism>
<evidence type="ECO:0000313" key="2">
    <source>
        <dbReference type="Proteomes" id="UP000018144"/>
    </source>
</evidence>
<gene>
    <name evidence="1" type="ORF">PCON_06843</name>
</gene>
<name>U4LAR4_PYROM</name>
<evidence type="ECO:0000313" key="1">
    <source>
        <dbReference type="EMBL" id="CCX07254.1"/>
    </source>
</evidence>
<dbReference type="AlphaFoldDB" id="U4LAR4"/>
<accession>U4LAR4</accession>